<comment type="caution">
    <text evidence="1">The sequence shown here is derived from an EMBL/GenBank/DDBJ whole genome shotgun (WGS) entry which is preliminary data.</text>
</comment>
<proteinExistence type="predicted"/>
<keyword evidence="2" id="KW-1185">Reference proteome</keyword>
<name>A0AAV5W7F1_9BILA</name>
<sequence length="179" mass="21102">VMLYFAESEFESLHIDREFILEYCRNRQEVCIDFLCPLFPSKDLDWLYEEMRGGNREWRSFSVAVIENVFDKFLSEKAGLTFDLASDEGPQFVSHANDVNVYECREEEDDIIFVCMFEGLIEINFSVRMEIEDLDGNSSDYEDESEDGHKIPYFSVGFVRYINRDEVEKMRASLTILRT</sequence>
<gene>
    <name evidence="1" type="ORF">PFISCL1PPCAC_19201</name>
</gene>
<reference evidence="1" key="1">
    <citation type="submission" date="2023-10" db="EMBL/GenBank/DDBJ databases">
        <title>Genome assembly of Pristionchus species.</title>
        <authorList>
            <person name="Yoshida K."/>
            <person name="Sommer R.J."/>
        </authorList>
    </citation>
    <scope>NUCLEOTIDE SEQUENCE</scope>
    <source>
        <strain evidence="1">RS5133</strain>
    </source>
</reference>
<evidence type="ECO:0000313" key="1">
    <source>
        <dbReference type="EMBL" id="GMT27904.1"/>
    </source>
</evidence>
<dbReference type="EMBL" id="BTSY01000005">
    <property type="protein sequence ID" value="GMT27904.1"/>
    <property type="molecule type" value="Genomic_DNA"/>
</dbReference>
<dbReference type="Proteomes" id="UP001432322">
    <property type="component" value="Unassembled WGS sequence"/>
</dbReference>
<evidence type="ECO:0000313" key="2">
    <source>
        <dbReference type="Proteomes" id="UP001432322"/>
    </source>
</evidence>
<organism evidence="1 2">
    <name type="scientific">Pristionchus fissidentatus</name>
    <dbReference type="NCBI Taxonomy" id="1538716"/>
    <lineage>
        <taxon>Eukaryota</taxon>
        <taxon>Metazoa</taxon>
        <taxon>Ecdysozoa</taxon>
        <taxon>Nematoda</taxon>
        <taxon>Chromadorea</taxon>
        <taxon>Rhabditida</taxon>
        <taxon>Rhabditina</taxon>
        <taxon>Diplogasteromorpha</taxon>
        <taxon>Diplogasteroidea</taxon>
        <taxon>Neodiplogasteridae</taxon>
        <taxon>Pristionchus</taxon>
    </lineage>
</organism>
<accession>A0AAV5W7F1</accession>
<dbReference type="AlphaFoldDB" id="A0AAV5W7F1"/>
<protein>
    <submittedName>
        <fullName evidence="1">Uncharacterized protein</fullName>
    </submittedName>
</protein>
<feature type="non-terminal residue" evidence="1">
    <location>
        <position position="1"/>
    </location>
</feature>